<evidence type="ECO:0000259" key="11">
    <source>
        <dbReference type="PROSITE" id="PS51712"/>
    </source>
</evidence>
<dbReference type="SUPFAM" id="SSF52540">
    <property type="entry name" value="P-loop containing nucleoside triphosphate hydrolases"/>
    <property type="match status" value="2"/>
</dbReference>
<dbReference type="CDD" id="cd01894">
    <property type="entry name" value="EngA1"/>
    <property type="match status" value="1"/>
</dbReference>
<feature type="binding site" evidence="8">
    <location>
        <begin position="237"/>
        <end position="241"/>
    </location>
    <ligand>
        <name>GTP</name>
        <dbReference type="ChEBI" id="CHEBI:37565"/>
        <label>2</label>
    </ligand>
</feature>
<dbReference type="Pfam" id="PF14714">
    <property type="entry name" value="KH_dom-like"/>
    <property type="match status" value="1"/>
</dbReference>
<evidence type="ECO:0000313" key="12">
    <source>
        <dbReference type="EMBL" id="PJE76717.1"/>
    </source>
</evidence>
<evidence type="ECO:0000256" key="7">
    <source>
        <dbReference type="ARBA" id="ARBA00032345"/>
    </source>
</evidence>
<keyword evidence="5 8" id="KW-0547">Nucleotide-binding</keyword>
<dbReference type="InterPro" id="IPR015946">
    <property type="entry name" value="KH_dom-like_a/b"/>
</dbReference>
<comment type="function">
    <text evidence="8 10">GTPase that plays an essential role in the late steps of ribosome biogenesis.</text>
</comment>
<reference evidence="13" key="1">
    <citation type="submission" date="2017-09" db="EMBL/GenBank/DDBJ databases">
        <title>Depth-based differentiation of microbial function through sediment-hosted aquifers and enrichment of novel symbionts in the deep terrestrial subsurface.</title>
        <authorList>
            <person name="Probst A.J."/>
            <person name="Ladd B."/>
            <person name="Jarett J.K."/>
            <person name="Geller-Mcgrath D.E."/>
            <person name="Sieber C.M.K."/>
            <person name="Emerson J.B."/>
            <person name="Anantharaman K."/>
            <person name="Thomas B.C."/>
            <person name="Malmstrom R."/>
            <person name="Stieglmeier M."/>
            <person name="Klingl A."/>
            <person name="Woyke T."/>
            <person name="Ryan C.M."/>
            <person name="Banfield J.F."/>
        </authorList>
    </citation>
    <scope>NUCLEOTIDE SEQUENCE [LARGE SCALE GENOMIC DNA]</scope>
</reference>
<dbReference type="PROSITE" id="PS51712">
    <property type="entry name" value="G_ENGA"/>
    <property type="match status" value="2"/>
</dbReference>
<dbReference type="PRINTS" id="PR00449">
    <property type="entry name" value="RASTRNSFRMNG"/>
</dbReference>
<proteinExistence type="inferred from homology"/>
<gene>
    <name evidence="8 12" type="primary">der</name>
    <name evidence="12" type="ORF">COV05_03045</name>
</gene>
<dbReference type="FunFam" id="3.40.50.300:FF:000040">
    <property type="entry name" value="GTPase Der"/>
    <property type="match status" value="1"/>
</dbReference>
<feature type="binding site" evidence="8">
    <location>
        <begin position="59"/>
        <end position="63"/>
    </location>
    <ligand>
        <name>GTP</name>
        <dbReference type="ChEBI" id="CHEBI:37565"/>
        <label>1</label>
    </ligand>
</feature>
<dbReference type="NCBIfam" id="TIGR00231">
    <property type="entry name" value="small_GTP"/>
    <property type="match status" value="2"/>
</dbReference>
<dbReference type="PIRSF" id="PIRSF006485">
    <property type="entry name" value="GTP-binding_EngA"/>
    <property type="match status" value="1"/>
</dbReference>
<feature type="binding site" evidence="8">
    <location>
        <begin position="304"/>
        <end position="307"/>
    </location>
    <ligand>
        <name>GTP</name>
        <dbReference type="ChEBI" id="CHEBI:37565"/>
        <label>2</label>
    </ligand>
</feature>
<dbReference type="HAMAP" id="MF_00195">
    <property type="entry name" value="GTPase_Der"/>
    <property type="match status" value="1"/>
</dbReference>
<evidence type="ECO:0000313" key="13">
    <source>
        <dbReference type="Proteomes" id="UP000231436"/>
    </source>
</evidence>
<dbReference type="GO" id="GO:0043022">
    <property type="term" value="F:ribosome binding"/>
    <property type="evidence" value="ECO:0007669"/>
    <property type="project" value="TreeGrafter"/>
</dbReference>
<feature type="binding site" evidence="8">
    <location>
        <begin position="122"/>
        <end position="125"/>
    </location>
    <ligand>
        <name>GTP</name>
        <dbReference type="ChEBI" id="CHEBI:37565"/>
        <label>1</label>
    </ligand>
</feature>
<feature type="domain" description="EngA-type G" evidence="11">
    <location>
        <begin position="6"/>
        <end position="172"/>
    </location>
</feature>
<sequence length="454" mass="50500">MPHQPPVVALIGRANVGKSSIFNRLLETQKALVSDVAGTTRDRNEGDCLWRGRIIRLVDTGGMDINTKDDMELNILKQAEFAIARADILLFVLDAKTGAMPQERALADHIRESGKPVIVVANKAEKVAERLSVSNREWQFPGLPEPLPVSAARGSGLGDLLDQVYEKLEALGKPAVDPFETDAIKVAVIGKPNVGKSTLLNAILGEERFITSPISHTTREPNDMLITLNDKRYLFIDTAGMRKQGKVKKAGGLEEAAVRRNEHIVKMADVTILVMDASQPIGNQEKTLAGFLKDSGSAVIIVANKWDLIEDKNTTTMNRYREYFAGTLPFLNWAPVMFLSALTKQRVNTLFAEIDRVYANRAIEIPNKDLAEFLTEAQTRHKPMIGKGKTVPKLLGFKQMKSEPPRFDLILKARRTDALSVAYIRFLENRLREKFNLTGTPLRINIRIARAVSK</sequence>
<accession>A0A2M8LH00</accession>
<dbReference type="Gene3D" id="3.30.300.20">
    <property type="match status" value="1"/>
</dbReference>
<dbReference type="Gene3D" id="3.40.50.300">
    <property type="entry name" value="P-loop containing nucleotide triphosphate hydrolases"/>
    <property type="match status" value="2"/>
</dbReference>
<keyword evidence="6 8" id="KW-0342">GTP-binding</keyword>
<feature type="domain" description="EngA-type G" evidence="11">
    <location>
        <begin position="184"/>
        <end position="362"/>
    </location>
</feature>
<evidence type="ECO:0000256" key="5">
    <source>
        <dbReference type="ARBA" id="ARBA00022741"/>
    </source>
</evidence>
<dbReference type="PANTHER" id="PTHR43834:SF6">
    <property type="entry name" value="GTPASE DER"/>
    <property type="match status" value="1"/>
</dbReference>
<feature type="binding site" evidence="8">
    <location>
        <begin position="12"/>
        <end position="19"/>
    </location>
    <ligand>
        <name>GTP</name>
        <dbReference type="ChEBI" id="CHEBI:37565"/>
        <label>1</label>
    </ligand>
</feature>
<dbReference type="InterPro" id="IPR032859">
    <property type="entry name" value="KH_dom-like"/>
</dbReference>
<evidence type="ECO:0000256" key="3">
    <source>
        <dbReference type="ARBA" id="ARBA00022517"/>
    </source>
</evidence>
<protein>
    <recommendedName>
        <fullName evidence="2 8">GTPase Der</fullName>
    </recommendedName>
    <alternativeName>
        <fullName evidence="7 8">GTP-binding protein EngA</fullName>
    </alternativeName>
</protein>
<evidence type="ECO:0000256" key="8">
    <source>
        <dbReference type="HAMAP-Rule" id="MF_00195"/>
    </source>
</evidence>
<keyword evidence="3 8" id="KW-0690">Ribosome biogenesis</keyword>
<evidence type="ECO:0000256" key="10">
    <source>
        <dbReference type="RuleBase" id="RU004481"/>
    </source>
</evidence>
<dbReference type="InterPro" id="IPR006073">
    <property type="entry name" value="GTP-bd"/>
</dbReference>
<dbReference type="PANTHER" id="PTHR43834">
    <property type="entry name" value="GTPASE DER"/>
    <property type="match status" value="1"/>
</dbReference>
<evidence type="ECO:0000256" key="1">
    <source>
        <dbReference type="ARBA" id="ARBA00008279"/>
    </source>
</evidence>
<comment type="similarity">
    <text evidence="1 8 9 10">Belongs to the TRAFAC class TrmE-Era-EngA-EngB-Septin-like GTPase superfamily. EngA (Der) GTPase family.</text>
</comment>
<dbReference type="CDD" id="cd01895">
    <property type="entry name" value="EngA2"/>
    <property type="match status" value="1"/>
</dbReference>
<dbReference type="InterPro" id="IPR027417">
    <property type="entry name" value="P-loop_NTPase"/>
</dbReference>
<feature type="binding site" evidence="8">
    <location>
        <begin position="190"/>
        <end position="197"/>
    </location>
    <ligand>
        <name>GTP</name>
        <dbReference type="ChEBI" id="CHEBI:37565"/>
        <label>2</label>
    </ligand>
</feature>
<dbReference type="GO" id="GO:0005525">
    <property type="term" value="F:GTP binding"/>
    <property type="evidence" value="ECO:0007669"/>
    <property type="project" value="UniProtKB-UniRule"/>
</dbReference>
<dbReference type="GO" id="GO:0042254">
    <property type="term" value="P:ribosome biogenesis"/>
    <property type="evidence" value="ECO:0007669"/>
    <property type="project" value="UniProtKB-KW"/>
</dbReference>
<dbReference type="Proteomes" id="UP000231436">
    <property type="component" value="Unassembled WGS sequence"/>
</dbReference>
<comment type="subunit">
    <text evidence="8">Associates with the 50S ribosomal subunit.</text>
</comment>
<dbReference type="InterPro" id="IPR031166">
    <property type="entry name" value="G_ENGA"/>
</dbReference>
<name>A0A2M8LH00_9BACT</name>
<evidence type="ECO:0000256" key="6">
    <source>
        <dbReference type="ARBA" id="ARBA00023134"/>
    </source>
</evidence>
<evidence type="ECO:0000256" key="4">
    <source>
        <dbReference type="ARBA" id="ARBA00022737"/>
    </source>
</evidence>
<dbReference type="AlphaFoldDB" id="A0A2M8LH00"/>
<dbReference type="InterPro" id="IPR005225">
    <property type="entry name" value="Small_GTP-bd"/>
</dbReference>
<dbReference type="EMBL" id="PFEU01000015">
    <property type="protein sequence ID" value="PJE76717.1"/>
    <property type="molecule type" value="Genomic_DNA"/>
</dbReference>
<evidence type="ECO:0000256" key="9">
    <source>
        <dbReference type="PROSITE-ProRule" id="PRU01049"/>
    </source>
</evidence>
<organism evidence="12 13">
    <name type="scientific">Candidatus Uhrbacteria bacterium CG10_big_fil_rev_8_21_14_0_10_48_16</name>
    <dbReference type="NCBI Taxonomy" id="1975038"/>
    <lineage>
        <taxon>Bacteria</taxon>
        <taxon>Candidatus Uhriibacteriota</taxon>
    </lineage>
</organism>
<evidence type="ECO:0000256" key="2">
    <source>
        <dbReference type="ARBA" id="ARBA00020953"/>
    </source>
</evidence>
<keyword evidence="4 10" id="KW-0677">Repeat</keyword>
<comment type="caution">
    <text evidence="12">The sequence shown here is derived from an EMBL/GenBank/DDBJ whole genome shotgun (WGS) entry which is preliminary data.</text>
</comment>
<dbReference type="InterPro" id="IPR016484">
    <property type="entry name" value="GTPase_Der"/>
</dbReference>
<dbReference type="NCBIfam" id="TIGR03594">
    <property type="entry name" value="GTPase_EngA"/>
    <property type="match status" value="1"/>
</dbReference>
<dbReference type="Pfam" id="PF01926">
    <property type="entry name" value="MMR_HSR1"/>
    <property type="match status" value="2"/>
</dbReference>